<name>I7J4P9_9CLOT</name>
<evidence type="ECO:0000256" key="3">
    <source>
        <dbReference type="ARBA" id="ARBA00022603"/>
    </source>
</evidence>
<evidence type="ECO:0000256" key="5">
    <source>
        <dbReference type="ARBA" id="ARBA00022691"/>
    </source>
</evidence>
<gene>
    <name evidence="7" type="ORF">CAAU_0762</name>
</gene>
<keyword evidence="3 7" id="KW-0489">Methyltransferase</keyword>
<dbReference type="RefSeq" id="WP_008908122.1">
    <property type="nucleotide sequence ID" value="NZ_CAKP01000036.1"/>
</dbReference>
<dbReference type="EC" id="2.1.1.72" evidence="2"/>
<dbReference type="GO" id="GO:0009007">
    <property type="term" value="F:site-specific DNA-methyltransferase (adenine-specific) activity"/>
    <property type="evidence" value="ECO:0007669"/>
    <property type="project" value="UniProtKB-EC"/>
</dbReference>
<dbReference type="STRING" id="857293.CAAU_0762"/>
<dbReference type="EMBL" id="CAKP01000036">
    <property type="protein sequence ID" value="CCJ32846.1"/>
    <property type="molecule type" value="Genomic_DNA"/>
</dbReference>
<evidence type="ECO:0000313" key="7">
    <source>
        <dbReference type="EMBL" id="CCJ32846.1"/>
    </source>
</evidence>
<keyword evidence="8" id="KW-1185">Reference proteome</keyword>
<comment type="similarity">
    <text evidence="1">Belongs to the N(4)/N(6)-methyltransferase family.</text>
</comment>
<dbReference type="InterPro" id="IPR012327">
    <property type="entry name" value="MeTrfase_D12"/>
</dbReference>
<dbReference type="GO" id="GO:0009307">
    <property type="term" value="P:DNA restriction-modification system"/>
    <property type="evidence" value="ECO:0007669"/>
    <property type="project" value="InterPro"/>
</dbReference>
<dbReference type="GO" id="GO:0006298">
    <property type="term" value="P:mismatch repair"/>
    <property type="evidence" value="ECO:0007669"/>
    <property type="project" value="TreeGrafter"/>
</dbReference>
<dbReference type="PIRSF" id="PIRSF000398">
    <property type="entry name" value="M_m6A_EcoRV"/>
    <property type="match status" value="1"/>
</dbReference>
<evidence type="ECO:0000256" key="4">
    <source>
        <dbReference type="ARBA" id="ARBA00022679"/>
    </source>
</evidence>
<dbReference type="PANTHER" id="PTHR30481:SF2">
    <property type="entry name" value="SITE-SPECIFIC DNA-METHYLTRANSFERASE (ADENINE-SPECIFIC)"/>
    <property type="match status" value="1"/>
</dbReference>
<evidence type="ECO:0000256" key="6">
    <source>
        <dbReference type="ARBA" id="ARBA00047942"/>
    </source>
</evidence>
<reference evidence="7 8" key="1">
    <citation type="journal article" date="2011" name="J. Bacteriol.">
        <title>Draft genome sequence of Caloramator australicus strain RC3T, a thermoanaerobe from the Great Artesian Basin of Australia.</title>
        <authorList>
            <person name="Ogg C.D."/>
            <person name="Patel B.K.C."/>
        </authorList>
    </citation>
    <scope>NUCLEOTIDE SEQUENCE [LARGE SCALE GENOMIC DNA]</scope>
    <source>
        <strain evidence="7 8">RC3</strain>
    </source>
</reference>
<organism evidence="7 8">
    <name type="scientific">Caloramator australicus RC3</name>
    <dbReference type="NCBI Taxonomy" id="857293"/>
    <lineage>
        <taxon>Bacteria</taxon>
        <taxon>Bacillati</taxon>
        <taxon>Bacillota</taxon>
        <taxon>Clostridia</taxon>
        <taxon>Eubacteriales</taxon>
        <taxon>Clostridiaceae</taxon>
        <taxon>Caloramator</taxon>
    </lineage>
</organism>
<evidence type="ECO:0000313" key="8">
    <source>
        <dbReference type="Proteomes" id="UP000007652"/>
    </source>
</evidence>
<proteinExistence type="inferred from homology"/>
<sequence>MARITNFSPLRYPGGKAKLSKYIQKLIYENNLNNSYYIEPFAGGAGVALYLLINKHVSKIYINDLDKSIYAFWYSVLNHTDELCSMIKNTPVNLEQWFIQKDIQNNKESESLLKLGFSTFFLNRTNRSGIIKAGVIGGYNQEGIYKIDCRFNKDELIKRIKLIASFKNSIELHNMDVIEFIDYVIPSIDKQSFIFFDPPYYNKGSQLYVNYFTHDDHLELSHRISQIKNHYWIVTYDYEPKIQNMYRQFHQITYALNYTAGKKYTGYEIMIFSDNMSLPEDYEIII</sequence>
<protein>
    <recommendedName>
        <fullName evidence="2">site-specific DNA-methyltransferase (adenine-specific)</fullName>
        <ecNumber evidence="2">2.1.1.72</ecNumber>
    </recommendedName>
</protein>
<dbReference type="InterPro" id="IPR029063">
    <property type="entry name" value="SAM-dependent_MTases_sf"/>
</dbReference>
<dbReference type="PANTHER" id="PTHR30481">
    <property type="entry name" value="DNA ADENINE METHYLASE"/>
    <property type="match status" value="1"/>
</dbReference>
<comment type="caution">
    <text evidence="7">The sequence shown here is derived from an EMBL/GenBank/DDBJ whole genome shotgun (WGS) entry which is preliminary data.</text>
</comment>
<dbReference type="GO" id="GO:0043565">
    <property type="term" value="F:sequence-specific DNA binding"/>
    <property type="evidence" value="ECO:0007669"/>
    <property type="project" value="TreeGrafter"/>
</dbReference>
<dbReference type="Pfam" id="PF02086">
    <property type="entry name" value="MethyltransfD12"/>
    <property type="match status" value="1"/>
</dbReference>
<accession>I7J4P9</accession>
<dbReference type="GO" id="GO:0032259">
    <property type="term" value="P:methylation"/>
    <property type="evidence" value="ECO:0007669"/>
    <property type="project" value="UniProtKB-KW"/>
</dbReference>
<dbReference type="FunFam" id="1.10.1020.10:FF:000002">
    <property type="entry name" value="D12 Class N6 Adenine-Specific DNA Methyltransferase"/>
    <property type="match status" value="1"/>
</dbReference>
<dbReference type="Gene3D" id="3.40.50.150">
    <property type="entry name" value="Vaccinia Virus protein VP39"/>
    <property type="match status" value="1"/>
</dbReference>
<dbReference type="Gene3D" id="1.10.1020.10">
    <property type="entry name" value="Adenine-specific Methyltransferase, Domain 2"/>
    <property type="match status" value="1"/>
</dbReference>
<dbReference type="InterPro" id="IPR012263">
    <property type="entry name" value="M_m6A_EcoRV"/>
</dbReference>
<dbReference type="InterPro" id="IPR023095">
    <property type="entry name" value="Ade_MeTrfase_dom_2"/>
</dbReference>
<comment type="catalytic activity">
    <reaction evidence="6">
        <text>a 2'-deoxyadenosine in DNA + S-adenosyl-L-methionine = an N(6)-methyl-2'-deoxyadenosine in DNA + S-adenosyl-L-homocysteine + H(+)</text>
        <dbReference type="Rhea" id="RHEA:15197"/>
        <dbReference type="Rhea" id="RHEA-COMP:12418"/>
        <dbReference type="Rhea" id="RHEA-COMP:12419"/>
        <dbReference type="ChEBI" id="CHEBI:15378"/>
        <dbReference type="ChEBI" id="CHEBI:57856"/>
        <dbReference type="ChEBI" id="CHEBI:59789"/>
        <dbReference type="ChEBI" id="CHEBI:90615"/>
        <dbReference type="ChEBI" id="CHEBI:90616"/>
        <dbReference type="EC" id="2.1.1.72"/>
    </reaction>
</comment>
<keyword evidence="4 7" id="KW-0808">Transferase</keyword>
<dbReference type="eggNOG" id="COG0338">
    <property type="taxonomic scope" value="Bacteria"/>
</dbReference>
<dbReference type="SUPFAM" id="SSF53335">
    <property type="entry name" value="S-adenosyl-L-methionine-dependent methyltransferases"/>
    <property type="match status" value="1"/>
</dbReference>
<keyword evidence="5" id="KW-0949">S-adenosyl-L-methionine</keyword>
<dbReference type="GO" id="GO:1904047">
    <property type="term" value="F:S-adenosyl-L-methionine binding"/>
    <property type="evidence" value="ECO:0007669"/>
    <property type="project" value="TreeGrafter"/>
</dbReference>
<evidence type="ECO:0000256" key="2">
    <source>
        <dbReference type="ARBA" id="ARBA00011900"/>
    </source>
</evidence>
<dbReference type="Proteomes" id="UP000007652">
    <property type="component" value="Unassembled WGS sequence"/>
</dbReference>
<evidence type="ECO:0000256" key="1">
    <source>
        <dbReference type="ARBA" id="ARBA00006594"/>
    </source>
</evidence>
<dbReference type="AlphaFoldDB" id="I7J4P9"/>
<dbReference type="PRINTS" id="PR00505">
    <property type="entry name" value="D12N6MTFRASE"/>
</dbReference>